<dbReference type="PANTHER" id="PTHR33694">
    <property type="entry name" value="UDP-3-O-ACYL-N-ACETYLGLUCOSAMINE DEACETYLASE 1, MITOCHONDRIAL-RELATED"/>
    <property type="match status" value="1"/>
</dbReference>
<dbReference type="InterPro" id="IPR011334">
    <property type="entry name" value="UDP-acyl_GlcNac_deAcase_C"/>
</dbReference>
<protein>
    <recommendedName>
        <fullName evidence="4 12">UDP-3-O-acyl-N-acetylglucosamine deacetylase</fullName>
        <shortName evidence="12">UDP-3-O-acyl-GlcNAc deacetylase</shortName>
        <ecNumber evidence="4 12">3.5.1.108</ecNumber>
    </recommendedName>
    <alternativeName>
        <fullName evidence="12">UDP-3-O-[R-3-hydroxymyristoyl]-N-acetylglucosamine deacetylase</fullName>
    </alternativeName>
</protein>
<dbReference type="InterPro" id="IPR015870">
    <property type="entry name" value="UDP-acyl_N-AcGlcN_deAcase_N"/>
</dbReference>
<comment type="caution">
    <text evidence="13">The sequence shown here is derived from an EMBL/GenBank/DDBJ whole genome shotgun (WGS) entry which is preliminary data.</text>
</comment>
<dbReference type="EC" id="3.5.1.108" evidence="4 12"/>
<evidence type="ECO:0000256" key="9">
    <source>
        <dbReference type="ARBA" id="ARBA00022833"/>
    </source>
</evidence>
<evidence type="ECO:0000313" key="13">
    <source>
        <dbReference type="EMBL" id="MCX2562624.1"/>
    </source>
</evidence>
<reference evidence="13 14" key="1">
    <citation type="submission" date="2022-11" db="EMBL/GenBank/DDBJ databases">
        <title>Genome sequencing of Acetobacter type strain.</title>
        <authorList>
            <person name="Heo J."/>
            <person name="Lee D."/>
            <person name="Han B.-H."/>
            <person name="Hong S.-B."/>
            <person name="Kwon S.-W."/>
        </authorList>
    </citation>
    <scope>NUCLEOTIDE SEQUENCE [LARGE SCALE GENOMIC DNA]</scope>
    <source>
        <strain evidence="13 14">KACC 21253</strain>
    </source>
</reference>
<evidence type="ECO:0000256" key="4">
    <source>
        <dbReference type="ARBA" id="ARBA00012745"/>
    </source>
</evidence>
<feature type="binding site" evidence="12">
    <location>
        <position position="273"/>
    </location>
    <ligand>
        <name>Zn(2+)</name>
        <dbReference type="ChEBI" id="CHEBI:29105"/>
    </ligand>
</feature>
<comment type="similarity">
    <text evidence="12">Belongs to the LpxC family.</text>
</comment>
<dbReference type="PANTHER" id="PTHR33694:SF1">
    <property type="entry name" value="UDP-3-O-ACYL-N-ACETYLGLUCOSAMINE DEACETYLASE 1, MITOCHONDRIAL-RELATED"/>
    <property type="match status" value="1"/>
</dbReference>
<dbReference type="GO" id="GO:0103117">
    <property type="term" value="F:UDP-3-O-acyl-N-acetylglucosamine deacetylase activity"/>
    <property type="evidence" value="ECO:0007669"/>
    <property type="project" value="UniProtKB-EC"/>
</dbReference>
<dbReference type="Gene3D" id="3.30.230.20">
    <property type="entry name" value="lpxc deacetylase, domain 1"/>
    <property type="match status" value="1"/>
</dbReference>
<evidence type="ECO:0000256" key="11">
    <source>
        <dbReference type="ARBA" id="ARBA00024535"/>
    </source>
</evidence>
<keyword evidence="6 12" id="KW-0441">Lipid A biosynthesis</keyword>
<evidence type="ECO:0000256" key="6">
    <source>
        <dbReference type="ARBA" id="ARBA00022556"/>
    </source>
</evidence>
<dbReference type="SUPFAM" id="SSF54211">
    <property type="entry name" value="Ribosomal protein S5 domain 2-like"/>
    <property type="match status" value="2"/>
</dbReference>
<evidence type="ECO:0000313" key="14">
    <source>
        <dbReference type="Proteomes" id="UP001301152"/>
    </source>
</evidence>
<dbReference type="RefSeq" id="WP_173559418.1">
    <property type="nucleotide sequence ID" value="NZ_JAPIUZ010000001.1"/>
</dbReference>
<dbReference type="InterPro" id="IPR020568">
    <property type="entry name" value="Ribosomal_Su5_D2-typ_SF"/>
</dbReference>
<comment type="function">
    <text evidence="2 12">Catalyzes the hydrolysis of UDP-3-O-myristoyl-N-acetylglucosamine to form UDP-3-O-myristoylglucosamine and acetate, the committed step in lipid A biosynthesis.</text>
</comment>
<evidence type="ECO:0000256" key="10">
    <source>
        <dbReference type="ARBA" id="ARBA00023098"/>
    </source>
</evidence>
<feature type="binding site" evidence="12">
    <location>
        <position position="269"/>
    </location>
    <ligand>
        <name>Zn(2+)</name>
        <dbReference type="ChEBI" id="CHEBI:29105"/>
    </ligand>
</feature>
<comment type="cofactor">
    <cofactor evidence="1 12">
        <name>Zn(2+)</name>
        <dbReference type="ChEBI" id="CHEBI:29105"/>
    </cofactor>
</comment>
<evidence type="ECO:0000256" key="3">
    <source>
        <dbReference type="ARBA" id="ARBA00005002"/>
    </source>
</evidence>
<keyword evidence="9 12" id="KW-0862">Zinc</keyword>
<dbReference type="HAMAP" id="MF_00388">
    <property type="entry name" value="LpxC"/>
    <property type="match status" value="1"/>
</dbReference>
<dbReference type="Pfam" id="PF03331">
    <property type="entry name" value="LpxC"/>
    <property type="match status" value="1"/>
</dbReference>
<keyword evidence="10 12" id="KW-0443">Lipid metabolism</keyword>
<evidence type="ECO:0000256" key="12">
    <source>
        <dbReference type="HAMAP-Rule" id="MF_00388"/>
    </source>
</evidence>
<evidence type="ECO:0000256" key="2">
    <source>
        <dbReference type="ARBA" id="ARBA00002923"/>
    </source>
</evidence>
<dbReference type="EMBL" id="JAPIUZ010000001">
    <property type="protein sequence ID" value="MCX2562624.1"/>
    <property type="molecule type" value="Genomic_DNA"/>
</dbReference>
<feature type="binding site" evidence="12">
    <location>
        <position position="110"/>
    </location>
    <ligand>
        <name>Zn(2+)</name>
        <dbReference type="ChEBI" id="CHEBI:29105"/>
    </ligand>
</feature>
<name>A0ABT3QBH0_9PROT</name>
<evidence type="ECO:0000256" key="7">
    <source>
        <dbReference type="ARBA" id="ARBA00022723"/>
    </source>
</evidence>
<evidence type="ECO:0000256" key="1">
    <source>
        <dbReference type="ARBA" id="ARBA00001947"/>
    </source>
</evidence>
<gene>
    <name evidence="12 13" type="primary">lpxC</name>
    <name evidence="13" type="ORF">OQ497_01395</name>
</gene>
<dbReference type="NCBIfam" id="TIGR00325">
    <property type="entry name" value="lpxC"/>
    <property type="match status" value="1"/>
</dbReference>
<sequence>MDSLSLDPRTLLSVTQEILSPVSALNTRDATLYQHTLGKAVTGTGTGLHTGKHIQLTLTPAHAGHGIVFQRSDIEGKPLPALFSNVHNTRLSTVLSETESSENRVATIEHLMAALAGCNIDNVLVTVDGPELPVFDGSSRDFISLIESAGVTRQHKIRQCIEILRPVRVEHGDSFAELLPSSDAGLTFSMGINFSAQAIGKQNLEFKLTPQAFRQDIAHCRTFTLLKEIEAMHSAGLALGGSLDNAIVVDEERILNEDGLRCDDEFVRHKILDAAGDMYTAGAPLRGHFCGYRSGHGLNNMLLRALFADSKAWRFVPASAGTN</sequence>
<keyword evidence="7 12" id="KW-0479">Metal-binding</keyword>
<comment type="pathway">
    <text evidence="3 12">Glycolipid biosynthesis; lipid IV(A) biosynthesis; lipid IV(A) from (3R)-3-hydroxytetradecanoyl-[acyl-carrier-protein] and UDP-N-acetyl-alpha-D-glucosamine: step 2/6.</text>
</comment>
<evidence type="ECO:0000256" key="5">
    <source>
        <dbReference type="ARBA" id="ARBA00022516"/>
    </source>
</evidence>
<keyword evidence="5 12" id="KW-0444">Lipid biosynthesis</keyword>
<organism evidence="13 14">
    <name type="scientific">Acetobacter thailandicus</name>
    <dbReference type="NCBI Taxonomy" id="1502842"/>
    <lineage>
        <taxon>Bacteria</taxon>
        <taxon>Pseudomonadati</taxon>
        <taxon>Pseudomonadota</taxon>
        <taxon>Alphaproteobacteria</taxon>
        <taxon>Acetobacterales</taxon>
        <taxon>Acetobacteraceae</taxon>
        <taxon>Acetobacter</taxon>
    </lineage>
</organism>
<accession>A0ABT3QBH0</accession>
<keyword evidence="14" id="KW-1185">Reference proteome</keyword>
<dbReference type="Proteomes" id="UP001301152">
    <property type="component" value="Unassembled WGS sequence"/>
</dbReference>
<keyword evidence="8 12" id="KW-0378">Hydrolase</keyword>
<comment type="catalytic activity">
    <reaction evidence="11 12">
        <text>a UDP-3-O-[(3R)-3-hydroxyacyl]-N-acetyl-alpha-D-glucosamine + H2O = a UDP-3-O-[(3R)-3-hydroxyacyl]-alpha-D-glucosamine + acetate</text>
        <dbReference type="Rhea" id="RHEA:67816"/>
        <dbReference type="ChEBI" id="CHEBI:15377"/>
        <dbReference type="ChEBI" id="CHEBI:30089"/>
        <dbReference type="ChEBI" id="CHEBI:137740"/>
        <dbReference type="ChEBI" id="CHEBI:173225"/>
        <dbReference type="EC" id="3.5.1.108"/>
    </reaction>
</comment>
<dbReference type="InterPro" id="IPR004463">
    <property type="entry name" value="UDP-acyl_GlcNac_deAcase"/>
</dbReference>
<proteinExistence type="inferred from homology"/>
<evidence type="ECO:0000256" key="8">
    <source>
        <dbReference type="ARBA" id="ARBA00022801"/>
    </source>
</evidence>
<dbReference type="Gene3D" id="3.30.1700.10">
    <property type="entry name" value="lpxc deacetylase, domain 2"/>
    <property type="match status" value="1"/>
</dbReference>
<feature type="active site" description="Proton donor" evidence="12">
    <location>
        <position position="296"/>
    </location>
</feature>